<evidence type="ECO:0000313" key="3">
    <source>
        <dbReference type="Proteomes" id="UP000738349"/>
    </source>
</evidence>
<evidence type="ECO:0000313" key="2">
    <source>
        <dbReference type="EMBL" id="KAH7125838.1"/>
    </source>
</evidence>
<dbReference type="EMBL" id="JAGMUV010000020">
    <property type="protein sequence ID" value="KAH7125838.1"/>
    <property type="molecule type" value="Genomic_DNA"/>
</dbReference>
<feature type="domain" description="Aminoglycoside phosphotransferase" evidence="1">
    <location>
        <begin position="80"/>
        <end position="237"/>
    </location>
</feature>
<gene>
    <name evidence="2" type="ORF">EDB81DRAFT_910482</name>
</gene>
<dbReference type="Proteomes" id="UP000738349">
    <property type="component" value="Unassembled WGS sequence"/>
</dbReference>
<dbReference type="AlphaFoldDB" id="A0A9P9IKQ1"/>
<proteinExistence type="predicted"/>
<dbReference type="SUPFAM" id="SSF56112">
    <property type="entry name" value="Protein kinase-like (PK-like)"/>
    <property type="match status" value="1"/>
</dbReference>
<dbReference type="PANTHER" id="PTHR21310:SF58">
    <property type="entry name" value="AMINOGLYCOSIDE PHOSPHOTRANSFERASE DOMAIN-CONTAINING PROTEIN"/>
    <property type="match status" value="1"/>
</dbReference>
<dbReference type="InterPro" id="IPR051678">
    <property type="entry name" value="AGP_Transferase"/>
</dbReference>
<reference evidence="2" key="1">
    <citation type="journal article" date="2021" name="Nat. Commun.">
        <title>Genetic determinants of endophytism in the Arabidopsis root mycobiome.</title>
        <authorList>
            <person name="Mesny F."/>
            <person name="Miyauchi S."/>
            <person name="Thiergart T."/>
            <person name="Pickel B."/>
            <person name="Atanasova L."/>
            <person name="Karlsson M."/>
            <person name="Huettel B."/>
            <person name="Barry K.W."/>
            <person name="Haridas S."/>
            <person name="Chen C."/>
            <person name="Bauer D."/>
            <person name="Andreopoulos W."/>
            <person name="Pangilinan J."/>
            <person name="LaButti K."/>
            <person name="Riley R."/>
            <person name="Lipzen A."/>
            <person name="Clum A."/>
            <person name="Drula E."/>
            <person name="Henrissat B."/>
            <person name="Kohler A."/>
            <person name="Grigoriev I.V."/>
            <person name="Martin F.M."/>
            <person name="Hacquard S."/>
        </authorList>
    </citation>
    <scope>NUCLEOTIDE SEQUENCE</scope>
    <source>
        <strain evidence="2">MPI-CAGE-AT-0147</strain>
    </source>
</reference>
<dbReference type="PANTHER" id="PTHR21310">
    <property type="entry name" value="AMINOGLYCOSIDE PHOSPHOTRANSFERASE-RELATED-RELATED"/>
    <property type="match status" value="1"/>
</dbReference>
<sequence>MISSPIRLSVNGGKQTDESLLCAKLRERRKAKGQVRSSDELESEDEIGPGCVVLHKTYNRKIILHPDNTVVKSGKHLAVGEAEALKAAAKAGVPAPHVRDVYTTPDGQGHIRMDYIQGQSLDALWLHMSAEEKKDVTQQLRLVVEKMRSVDPPSHLIGACDGAEIRDTRQSSTYHSPPCRDEKAFNKFLLSALYGHIPPLVREAFSRRLRTNHRIVFSHCDLTPRSIMIQDGKITGLRTADEDWVQYAEYIFPELYHDKLVNFIAMSLWQNS</sequence>
<comment type="caution">
    <text evidence="2">The sequence shown here is derived from an EMBL/GenBank/DDBJ whole genome shotgun (WGS) entry which is preliminary data.</text>
</comment>
<keyword evidence="3" id="KW-1185">Reference proteome</keyword>
<dbReference type="InterPro" id="IPR002575">
    <property type="entry name" value="Aminoglycoside_PTrfase"/>
</dbReference>
<accession>A0A9P9IKQ1</accession>
<evidence type="ECO:0000259" key="1">
    <source>
        <dbReference type="Pfam" id="PF01636"/>
    </source>
</evidence>
<organism evidence="2 3">
    <name type="scientific">Dactylonectria macrodidyma</name>
    <dbReference type="NCBI Taxonomy" id="307937"/>
    <lineage>
        <taxon>Eukaryota</taxon>
        <taxon>Fungi</taxon>
        <taxon>Dikarya</taxon>
        <taxon>Ascomycota</taxon>
        <taxon>Pezizomycotina</taxon>
        <taxon>Sordariomycetes</taxon>
        <taxon>Hypocreomycetidae</taxon>
        <taxon>Hypocreales</taxon>
        <taxon>Nectriaceae</taxon>
        <taxon>Dactylonectria</taxon>
    </lineage>
</organism>
<name>A0A9P9IKQ1_9HYPO</name>
<dbReference type="Pfam" id="PF01636">
    <property type="entry name" value="APH"/>
    <property type="match status" value="1"/>
</dbReference>
<dbReference type="OrthoDB" id="3250044at2759"/>
<protein>
    <recommendedName>
        <fullName evidence="1">Aminoglycoside phosphotransferase domain-containing protein</fullName>
    </recommendedName>
</protein>
<dbReference type="InterPro" id="IPR011009">
    <property type="entry name" value="Kinase-like_dom_sf"/>
</dbReference>